<name>A0A1F5X0Q9_9BACT</name>
<dbReference type="PANTHER" id="PTHR42208:SF1">
    <property type="entry name" value="HEAVY METAL TRANSPORTER"/>
    <property type="match status" value="1"/>
</dbReference>
<keyword evidence="1" id="KW-0812">Transmembrane</keyword>
<dbReference type="Proteomes" id="UP000178114">
    <property type="component" value="Unassembled WGS sequence"/>
</dbReference>
<dbReference type="Pfam" id="PF13386">
    <property type="entry name" value="DsbD_2"/>
    <property type="match status" value="1"/>
</dbReference>
<gene>
    <name evidence="3" type="ORF">A2930_04365</name>
</gene>
<keyword evidence="1" id="KW-1133">Transmembrane helix</keyword>
<dbReference type="InterPro" id="IPR039447">
    <property type="entry name" value="UreH-like_TM_dom"/>
</dbReference>
<evidence type="ECO:0000256" key="1">
    <source>
        <dbReference type="SAM" id="Phobius"/>
    </source>
</evidence>
<dbReference type="InterPro" id="IPR036163">
    <property type="entry name" value="HMA_dom_sf"/>
</dbReference>
<sequence>MDNSRLKKIKLKIHGMHCASCEILIERKFKQVAGIEKVHVNHANGKAELICSCEPDLRQLNKLIKEDGYQVSSWNERNAGANAIAHKNTFTDYLQIGWLFFVIVSLYYILKQLNFLPDFSITQRMSYGLIFAIGLVAAVSSCIAVVGGLLLALAGKYNESHPNLTGIQKFKPHIYFNVGRVAGYTAFGAAVGALGSVMTLSPKANGYLMIFVSIVMLILGFQLLHLFPGLRRFSPKMPKFISHKIHDLSTKESKSAPFVFGAATFFLPCGFTQALQLYVLASGDWKIGALTMFTFSLGTLPALISLSAVSSFAKGAFQKHFLRFAGVLIVLLAVFNINNGLTLAGYNFSFASAFTSGPGNNGQPGASPVQIVNGKQIVKMKVSGYTYTPNRFTVVEGVPVEWQIDGGEAAGCGKVIVMPSLGISKYLLPEGITTITFMPLKTGTIPFNCSMGMMTRGSEFIVVPNTAGVVGAKTESPENIPSSSCDPAVASCPKTQKLAIEVSKERGIYPKTLAAKKGIPVELTIDDKVPLGGCMSIWVIPKYNITIPMNGTVSKNTFTPTESGTINITCSMGSKLVAINVN</sequence>
<dbReference type="InterPro" id="IPR006121">
    <property type="entry name" value="HMA_dom"/>
</dbReference>
<feature type="transmembrane region" description="Helical" evidence="1">
    <location>
        <begin position="130"/>
        <end position="153"/>
    </location>
</feature>
<keyword evidence="1" id="KW-0472">Membrane</keyword>
<feature type="transmembrane region" description="Helical" evidence="1">
    <location>
        <begin position="207"/>
        <end position="227"/>
    </location>
</feature>
<dbReference type="InterPro" id="IPR008972">
    <property type="entry name" value="Cupredoxin"/>
</dbReference>
<dbReference type="SUPFAM" id="SSF55008">
    <property type="entry name" value="HMA, heavy metal-associated domain"/>
    <property type="match status" value="1"/>
</dbReference>
<feature type="transmembrane region" description="Helical" evidence="1">
    <location>
        <begin position="174"/>
        <end position="195"/>
    </location>
</feature>
<reference evidence="3 4" key="1">
    <citation type="journal article" date="2016" name="Nat. Commun.">
        <title>Thousands of microbial genomes shed light on interconnected biogeochemical processes in an aquifer system.</title>
        <authorList>
            <person name="Anantharaman K."/>
            <person name="Brown C.T."/>
            <person name="Hug L.A."/>
            <person name="Sharon I."/>
            <person name="Castelle C.J."/>
            <person name="Probst A.J."/>
            <person name="Thomas B.C."/>
            <person name="Singh A."/>
            <person name="Wilkins M.J."/>
            <person name="Karaoz U."/>
            <person name="Brodie E.L."/>
            <person name="Williams K.H."/>
            <person name="Hubbard S.S."/>
            <person name="Banfield J.F."/>
        </authorList>
    </citation>
    <scope>NUCLEOTIDE SEQUENCE [LARGE SCALE GENOMIC DNA]</scope>
</reference>
<feature type="domain" description="HMA" evidence="2">
    <location>
        <begin position="7"/>
        <end position="72"/>
    </location>
</feature>
<dbReference type="AlphaFoldDB" id="A0A1F5X0Q9"/>
<dbReference type="CDD" id="cd00371">
    <property type="entry name" value="HMA"/>
    <property type="match status" value="1"/>
</dbReference>
<dbReference type="Pfam" id="PF13473">
    <property type="entry name" value="Cupredoxin_1"/>
    <property type="match status" value="1"/>
</dbReference>
<evidence type="ECO:0000313" key="3">
    <source>
        <dbReference type="EMBL" id="OGF81450.1"/>
    </source>
</evidence>
<evidence type="ECO:0000313" key="4">
    <source>
        <dbReference type="Proteomes" id="UP000178114"/>
    </source>
</evidence>
<proteinExistence type="predicted"/>
<comment type="caution">
    <text evidence="3">The sequence shown here is derived from an EMBL/GenBank/DDBJ whole genome shotgun (WGS) entry which is preliminary data.</text>
</comment>
<dbReference type="Gene3D" id="3.30.70.100">
    <property type="match status" value="1"/>
</dbReference>
<dbReference type="EMBL" id="MFID01000010">
    <property type="protein sequence ID" value="OGF81450.1"/>
    <property type="molecule type" value="Genomic_DNA"/>
</dbReference>
<protein>
    <recommendedName>
        <fullName evidence="2">HMA domain-containing protein</fullName>
    </recommendedName>
</protein>
<evidence type="ECO:0000259" key="2">
    <source>
        <dbReference type="PROSITE" id="PS50846"/>
    </source>
</evidence>
<organism evidence="3 4">
    <name type="scientific">Candidatus Giovannonibacteria bacterium RIFCSPLOWO2_01_FULL_45_34</name>
    <dbReference type="NCBI Taxonomy" id="1798351"/>
    <lineage>
        <taxon>Bacteria</taxon>
        <taxon>Candidatus Giovannoniibacteriota</taxon>
    </lineage>
</organism>
<feature type="transmembrane region" description="Helical" evidence="1">
    <location>
        <begin position="258"/>
        <end position="281"/>
    </location>
</feature>
<dbReference type="SUPFAM" id="SSF49503">
    <property type="entry name" value="Cupredoxins"/>
    <property type="match status" value="1"/>
</dbReference>
<dbReference type="PROSITE" id="PS50846">
    <property type="entry name" value="HMA_2"/>
    <property type="match status" value="1"/>
</dbReference>
<dbReference type="PANTHER" id="PTHR42208">
    <property type="entry name" value="HEAVY METAL TRANSPORTER-RELATED"/>
    <property type="match status" value="1"/>
</dbReference>
<dbReference type="Gene3D" id="2.60.40.420">
    <property type="entry name" value="Cupredoxins - blue copper proteins"/>
    <property type="match status" value="2"/>
</dbReference>
<feature type="transmembrane region" description="Helical" evidence="1">
    <location>
        <begin position="321"/>
        <end position="346"/>
    </location>
</feature>
<feature type="transmembrane region" description="Helical" evidence="1">
    <location>
        <begin position="287"/>
        <end position="309"/>
    </location>
</feature>
<accession>A0A1F5X0Q9</accession>
<dbReference type="InterPro" id="IPR028096">
    <property type="entry name" value="EfeO_Cupredoxin"/>
</dbReference>
<dbReference type="GO" id="GO:0046872">
    <property type="term" value="F:metal ion binding"/>
    <property type="evidence" value="ECO:0007669"/>
    <property type="project" value="InterPro"/>
</dbReference>
<dbReference type="Pfam" id="PF00403">
    <property type="entry name" value="HMA"/>
    <property type="match status" value="1"/>
</dbReference>
<dbReference type="STRING" id="1798351.A2930_04365"/>
<feature type="transmembrane region" description="Helical" evidence="1">
    <location>
        <begin position="93"/>
        <end position="110"/>
    </location>
</feature>